<keyword evidence="5" id="KW-0378">Hydrolase</keyword>
<reference evidence="12" key="1">
    <citation type="submission" date="2021-11" db="EMBL/GenBank/DDBJ databases">
        <authorList>
            <person name="Schell T."/>
        </authorList>
    </citation>
    <scope>NUCLEOTIDE SEQUENCE</scope>
    <source>
        <strain evidence="12">M5</strain>
    </source>
</reference>
<keyword evidence="4 10" id="KW-0732">Signal</keyword>
<evidence type="ECO:0000313" key="13">
    <source>
        <dbReference type="Proteomes" id="UP000789390"/>
    </source>
</evidence>
<evidence type="ECO:0000256" key="1">
    <source>
        <dbReference type="ARBA" id="ARBA00004613"/>
    </source>
</evidence>
<dbReference type="Gene3D" id="2.40.10.10">
    <property type="entry name" value="Trypsin-like serine proteases"/>
    <property type="match status" value="4"/>
</dbReference>
<feature type="compositionally biased region" description="Low complexity" evidence="9">
    <location>
        <begin position="402"/>
        <end position="425"/>
    </location>
</feature>
<evidence type="ECO:0000256" key="7">
    <source>
        <dbReference type="ARBA" id="ARBA00023145"/>
    </source>
</evidence>
<dbReference type="FunFam" id="2.40.10.10:FF:000146">
    <property type="entry name" value="Serine protease 53"/>
    <property type="match status" value="1"/>
</dbReference>
<dbReference type="SMART" id="SM00020">
    <property type="entry name" value="Tryp_SPc"/>
    <property type="match status" value="3"/>
</dbReference>
<keyword evidence="3" id="KW-0645">Protease</keyword>
<gene>
    <name evidence="12" type="ORF">DGAL_LOCUS5902</name>
</gene>
<keyword evidence="2" id="KW-0964">Secreted</keyword>
<dbReference type="OrthoDB" id="6345791at2759"/>
<organism evidence="12 13">
    <name type="scientific">Daphnia galeata</name>
    <dbReference type="NCBI Taxonomy" id="27404"/>
    <lineage>
        <taxon>Eukaryota</taxon>
        <taxon>Metazoa</taxon>
        <taxon>Ecdysozoa</taxon>
        <taxon>Arthropoda</taxon>
        <taxon>Crustacea</taxon>
        <taxon>Branchiopoda</taxon>
        <taxon>Diplostraca</taxon>
        <taxon>Cladocera</taxon>
        <taxon>Anomopoda</taxon>
        <taxon>Daphniidae</taxon>
        <taxon>Daphnia</taxon>
    </lineage>
</organism>
<feature type="region of interest" description="Disordered" evidence="9">
    <location>
        <begin position="383"/>
        <end position="439"/>
    </location>
</feature>
<dbReference type="PROSITE" id="PS00134">
    <property type="entry name" value="TRYPSIN_HIS"/>
    <property type="match status" value="1"/>
</dbReference>
<dbReference type="InterPro" id="IPR018114">
    <property type="entry name" value="TRYPSIN_HIS"/>
</dbReference>
<name>A0A8J2WLC9_9CRUS</name>
<evidence type="ECO:0000256" key="2">
    <source>
        <dbReference type="ARBA" id="ARBA00022525"/>
    </source>
</evidence>
<dbReference type="Proteomes" id="UP000789390">
    <property type="component" value="Unassembled WGS sequence"/>
</dbReference>
<dbReference type="AlphaFoldDB" id="A0A8J2WLC9"/>
<keyword evidence="8" id="KW-1015">Disulfide bond</keyword>
<dbReference type="Pfam" id="PF00089">
    <property type="entry name" value="Trypsin"/>
    <property type="match status" value="3"/>
</dbReference>
<feature type="domain" description="Peptidase S1" evidence="11">
    <location>
        <begin position="83"/>
        <end position="330"/>
    </location>
</feature>
<dbReference type="InterPro" id="IPR051333">
    <property type="entry name" value="CLIP_Serine_Protease"/>
</dbReference>
<dbReference type="GO" id="GO:0005576">
    <property type="term" value="C:extracellular region"/>
    <property type="evidence" value="ECO:0007669"/>
    <property type="project" value="UniProtKB-SubCell"/>
</dbReference>
<evidence type="ECO:0000256" key="9">
    <source>
        <dbReference type="SAM" id="MobiDB-lite"/>
    </source>
</evidence>
<feature type="chain" id="PRO_5035263786" description="Peptidase S1 domain-containing protein" evidence="10">
    <location>
        <begin position="25"/>
        <end position="1096"/>
    </location>
</feature>
<comment type="caution">
    <text evidence="12">The sequence shown here is derived from an EMBL/GenBank/DDBJ whole genome shotgun (WGS) entry which is preliminary data.</text>
</comment>
<feature type="domain" description="Peptidase S1" evidence="11">
    <location>
        <begin position="899"/>
        <end position="1096"/>
    </location>
</feature>
<evidence type="ECO:0000256" key="4">
    <source>
        <dbReference type="ARBA" id="ARBA00022729"/>
    </source>
</evidence>
<dbReference type="InterPro" id="IPR009003">
    <property type="entry name" value="Peptidase_S1_PA"/>
</dbReference>
<feature type="compositionally biased region" description="Low complexity" evidence="9">
    <location>
        <begin position="699"/>
        <end position="735"/>
    </location>
</feature>
<proteinExistence type="predicted"/>
<dbReference type="PANTHER" id="PTHR24260:SF145">
    <property type="entry name" value="FI17609P1-RELATED"/>
    <property type="match status" value="1"/>
</dbReference>
<evidence type="ECO:0000256" key="5">
    <source>
        <dbReference type="ARBA" id="ARBA00022801"/>
    </source>
</evidence>
<feature type="region of interest" description="Disordered" evidence="9">
    <location>
        <begin position="692"/>
        <end position="735"/>
    </location>
</feature>
<comment type="subcellular location">
    <subcellularLocation>
        <location evidence="1">Secreted</location>
    </subcellularLocation>
</comment>
<dbReference type="InterPro" id="IPR043504">
    <property type="entry name" value="Peptidase_S1_PA_chymotrypsin"/>
</dbReference>
<dbReference type="CDD" id="cd00190">
    <property type="entry name" value="Tryp_SPc"/>
    <property type="match status" value="2"/>
</dbReference>
<dbReference type="InterPro" id="IPR001314">
    <property type="entry name" value="Peptidase_S1A"/>
</dbReference>
<protein>
    <recommendedName>
        <fullName evidence="11">Peptidase S1 domain-containing protein</fullName>
    </recommendedName>
</protein>
<sequence>MSSGAAKLLFLLFSLVYLLSDTLATSDDEVVVNLKPIDLSPLILQKKNYIAPRAENPTTISTPTTTQTPSFAVCGVTNVSGKIYGGNETAPNEFPWQALLVVYKNISGSNSSEFCEGTLIGDRWILTSASCMAVQTGDKFLGVYVFLGIREVPSVNQKTYRENEIYIHPEWNPTTQAGNVALIKLSTVVDYTQYIRPICLPSSSEPDYINQPVILTGSNLKTFSSTNGYSASATAEYYKIITSVISNNQCDAVSINLMTNRMMCTAGVASSGICQSDKGDSLIFKQSDGTFKQIGIVSFTPTSSACQTSGTPIAYTRLSSYSNWVTNVMMTPSTPPTTTQSPSSSATRNGMPFLLELFTFGFCYSFDEANVIDLQPESSDIFPLADSSPSDILDNNNPAAISSSSSRKPRTTTPSSGYTTSSPSYCGIGGPQFDEDEEDDDINSRIVGGSETRPNEFPWQAFVRVTTETGLVKNCGGSLIANRWILTATHCLLSPRQKLKSVTVYLGAHDITSYEMNRRQFSGMQVYTHPDWNQTTLAGDIALIKLYSTVTFSRYIRPTCLANPIEPDYVNTNVVVTGWGKTTGSGNYSVYSPVLRKTTVPVISNNECRAAYGNIVTSKIMCTSGSYYRGICRGDGGGPMNYRQPNNGRWKQIGIVSFYPFRNCQNGNPSGYTRLSYYSNWIRGVVTSSNGMSSTQIKTTKPANTTPVNTTPGNTTPGNTTPSSSSAPTSTSPTSAAETSSVVSFLLIYSSDMSGQLIRTGLHQSTASASATAGYRTIATSGVSNSQCDAVHLMTDRMMCTAGVANNSEICDVDKGDPLMFKQTDGTFKQIGIVSFTPTADSEMSSKLFLVFLIFLLSGSVILASDDVNLRRPIDVFQVQSSSSYSDCGVANVNASGKVYGGNETAPNEFPWQALLLVDKSISGRNSSEFCEGALIGDRWILTSASCMAVQTGQKVIGVYVFLGVQKVDSVNQKTFRDYEIYIHPEWNSTTQAGNVALIKLSTVVEYSQYIRPICLPSSSEPDYINQPVIVTGSSKASTATNGSSGSATAEYHKLITSVISNNECDAVSNNLMTNRMMCTAEWPVAESAKATKAIH</sequence>
<evidence type="ECO:0000256" key="8">
    <source>
        <dbReference type="ARBA" id="ARBA00023157"/>
    </source>
</evidence>
<evidence type="ECO:0000256" key="3">
    <source>
        <dbReference type="ARBA" id="ARBA00022670"/>
    </source>
</evidence>
<evidence type="ECO:0000256" key="10">
    <source>
        <dbReference type="SAM" id="SignalP"/>
    </source>
</evidence>
<dbReference type="GO" id="GO:0004252">
    <property type="term" value="F:serine-type endopeptidase activity"/>
    <property type="evidence" value="ECO:0007669"/>
    <property type="project" value="InterPro"/>
</dbReference>
<dbReference type="PRINTS" id="PR00722">
    <property type="entry name" value="CHYMOTRYPSIN"/>
</dbReference>
<dbReference type="PANTHER" id="PTHR24260">
    <property type="match status" value="1"/>
</dbReference>
<accession>A0A8J2WLC9</accession>
<dbReference type="SUPFAM" id="SSF50494">
    <property type="entry name" value="Trypsin-like serine proteases"/>
    <property type="match status" value="4"/>
</dbReference>
<evidence type="ECO:0000313" key="12">
    <source>
        <dbReference type="EMBL" id="CAH0103334.1"/>
    </source>
</evidence>
<feature type="signal peptide" evidence="10">
    <location>
        <begin position="1"/>
        <end position="24"/>
    </location>
</feature>
<feature type="compositionally biased region" description="Polar residues" evidence="9">
    <location>
        <begin position="387"/>
        <end position="401"/>
    </location>
</feature>
<evidence type="ECO:0000256" key="6">
    <source>
        <dbReference type="ARBA" id="ARBA00022825"/>
    </source>
</evidence>
<dbReference type="FunFam" id="2.40.10.10:FF:000068">
    <property type="entry name" value="transmembrane protease serine 2"/>
    <property type="match status" value="2"/>
</dbReference>
<feature type="domain" description="Peptidase S1" evidence="11">
    <location>
        <begin position="446"/>
        <end position="687"/>
    </location>
</feature>
<keyword evidence="13" id="KW-1185">Reference proteome</keyword>
<dbReference type="GO" id="GO:0006508">
    <property type="term" value="P:proteolysis"/>
    <property type="evidence" value="ECO:0007669"/>
    <property type="project" value="UniProtKB-KW"/>
</dbReference>
<evidence type="ECO:0000259" key="11">
    <source>
        <dbReference type="PROSITE" id="PS50240"/>
    </source>
</evidence>
<keyword evidence="7" id="KW-0865">Zymogen</keyword>
<dbReference type="EMBL" id="CAKKLH010000109">
    <property type="protein sequence ID" value="CAH0103334.1"/>
    <property type="molecule type" value="Genomic_DNA"/>
</dbReference>
<keyword evidence="6" id="KW-0720">Serine protease</keyword>
<dbReference type="InterPro" id="IPR001254">
    <property type="entry name" value="Trypsin_dom"/>
</dbReference>
<dbReference type="PROSITE" id="PS50240">
    <property type="entry name" value="TRYPSIN_DOM"/>
    <property type="match status" value="3"/>
</dbReference>